<reference evidence="1" key="1">
    <citation type="submission" date="2007-06" db="EMBL/GenBank/DDBJ databases">
        <authorList>
            <person name="Fulton L."/>
            <person name="Clifton S."/>
            <person name="Fulton B."/>
            <person name="Xu J."/>
            <person name="Minx P."/>
            <person name="Pepin K.H."/>
            <person name="Johnson M."/>
            <person name="Thiruvilangam P."/>
            <person name="Bhonagiri V."/>
            <person name="Nash W.E."/>
            <person name="Mardis E.R."/>
            <person name="Wilson R.K."/>
        </authorList>
    </citation>
    <scope>NUCLEOTIDE SEQUENCE [LARGE SCALE GENOMIC DNA]</scope>
    <source>
        <strain evidence="1">ATCC 8492</strain>
    </source>
</reference>
<accession>A0ABC9NBU0</accession>
<organism evidence="1 2">
    <name type="scientific">Bacteroides uniformis (strain ATCC 8492 / DSM 6597 / CCUG 4942 / CIP 103695 / JCM 5828 / KCTC 5204 / NCTC 13054 / VPI 0061)</name>
    <dbReference type="NCBI Taxonomy" id="411479"/>
    <lineage>
        <taxon>Bacteria</taxon>
        <taxon>Pseudomonadati</taxon>
        <taxon>Bacteroidota</taxon>
        <taxon>Bacteroidia</taxon>
        <taxon>Bacteroidales</taxon>
        <taxon>Bacteroidaceae</taxon>
        <taxon>Bacteroides</taxon>
    </lineage>
</organism>
<reference evidence="1" key="2">
    <citation type="submission" date="2013-11" db="EMBL/GenBank/DDBJ databases">
        <title>Draft genome sequence of Bacteroides uniformis (ATCC 8492).</title>
        <authorList>
            <person name="Sudarsanam P."/>
            <person name="Ley R."/>
            <person name="Guruge J."/>
            <person name="Turnbaugh P.J."/>
            <person name="Mahowald M."/>
            <person name="Liep D."/>
            <person name="Gordon J."/>
        </authorList>
    </citation>
    <scope>NUCLEOTIDE SEQUENCE</scope>
    <source>
        <strain evidence="1">ATCC 8492</strain>
    </source>
</reference>
<sequence length="434" mass="50390">MSIFAAYFVLYEHKKWLKKMRYKNSNIRKCLNTKTIALCAAFFLYCLLPLKGICQTGESTVDALVEMGFENVGWTEDGNERVYVLQNSAYRLQGVGIGKAVDVIQKMGLPEEKSCRIIVLDNNVPQISLYYHPIKGDSVLQAERDDWNVSYELGDTWKNARKIKLKNSSLFKIDVLVYPQLAFKNLVITQIYQVLFDLSPAIEVSLWKGMKLTAQLKIPVYNDGYGRFEDKVHPGHITISQRFRLPYNVFGKVTVGCFSADQYGVDAEFYRPFKDERFSLMARIGYTGMGYWSGFRYVYDPSTALVTWSLGGSFYWPQFNTQFNLKAEQYLLKEKGVKFEMIRHFRYCSIGFYAMKAEHAKMNGGFRFQVALPPYKYKRKGYIPRVNTSANMGIVYNAGNERYYYRQYKAEVSDNIMEENSFNPYFIKSELLNF</sequence>
<gene>
    <name evidence="1" type="ORF">BACUNI_02046</name>
</gene>
<evidence type="ECO:0000313" key="1">
    <source>
        <dbReference type="EMBL" id="EDO54043.1"/>
    </source>
</evidence>
<dbReference type="Proteomes" id="UP000004110">
    <property type="component" value="Unassembled WGS sequence"/>
</dbReference>
<protein>
    <recommendedName>
        <fullName evidence="3">YjbH domain-containing protein</fullName>
    </recommendedName>
</protein>
<evidence type="ECO:0000313" key="2">
    <source>
        <dbReference type="Proteomes" id="UP000004110"/>
    </source>
</evidence>
<dbReference type="AlphaFoldDB" id="A0ABC9NBU0"/>
<evidence type="ECO:0008006" key="3">
    <source>
        <dbReference type="Google" id="ProtNLM"/>
    </source>
</evidence>
<name>A0ABC9NBU0_BACUC</name>
<dbReference type="EMBL" id="AAYH02000043">
    <property type="protein sequence ID" value="EDO54043.1"/>
    <property type="molecule type" value="Genomic_DNA"/>
</dbReference>
<comment type="caution">
    <text evidence="1">The sequence shown here is derived from an EMBL/GenBank/DDBJ whole genome shotgun (WGS) entry which is preliminary data.</text>
</comment>
<proteinExistence type="predicted"/>
<keyword evidence="2" id="KW-1185">Reference proteome</keyword>